<evidence type="ECO:0000313" key="1">
    <source>
        <dbReference type="EMBL" id="MFD0933216.1"/>
    </source>
</evidence>
<dbReference type="InterPro" id="IPR019734">
    <property type="entry name" value="TPR_rpt"/>
</dbReference>
<dbReference type="Pfam" id="PF13174">
    <property type="entry name" value="TPR_6"/>
    <property type="match status" value="2"/>
</dbReference>
<organism evidence="1 2">
    <name type="scientific">Psychroflexus salinarum</name>
    <dbReference type="NCBI Taxonomy" id="546024"/>
    <lineage>
        <taxon>Bacteria</taxon>
        <taxon>Pseudomonadati</taxon>
        <taxon>Bacteroidota</taxon>
        <taxon>Flavobacteriia</taxon>
        <taxon>Flavobacteriales</taxon>
        <taxon>Flavobacteriaceae</taxon>
        <taxon>Psychroflexus</taxon>
    </lineage>
</organism>
<dbReference type="Proteomes" id="UP001597049">
    <property type="component" value="Unassembled WGS sequence"/>
</dbReference>
<proteinExistence type="predicted"/>
<dbReference type="SUPFAM" id="SSF48452">
    <property type="entry name" value="TPR-like"/>
    <property type="match status" value="1"/>
</dbReference>
<gene>
    <name evidence="1" type="ORF">ACFQ0R_11470</name>
</gene>
<dbReference type="InterPro" id="IPR011990">
    <property type="entry name" value="TPR-like_helical_dom_sf"/>
</dbReference>
<protein>
    <submittedName>
        <fullName evidence="1">Tetratricopeptide repeat protein</fullName>
    </submittedName>
</protein>
<dbReference type="Pfam" id="PF13181">
    <property type="entry name" value="TPR_8"/>
    <property type="match status" value="1"/>
</dbReference>
<dbReference type="Gene3D" id="1.25.40.10">
    <property type="entry name" value="Tetratricopeptide repeat domain"/>
    <property type="match status" value="2"/>
</dbReference>
<evidence type="ECO:0000313" key="2">
    <source>
        <dbReference type="Proteomes" id="UP001597049"/>
    </source>
</evidence>
<dbReference type="EMBL" id="JBHTIV010000013">
    <property type="protein sequence ID" value="MFD0933216.1"/>
    <property type="molecule type" value="Genomic_DNA"/>
</dbReference>
<keyword evidence="2" id="KW-1185">Reference proteome</keyword>
<reference evidence="2" key="1">
    <citation type="journal article" date="2019" name="Int. J. Syst. Evol. Microbiol.">
        <title>The Global Catalogue of Microorganisms (GCM) 10K type strain sequencing project: providing services to taxonomists for standard genome sequencing and annotation.</title>
        <authorList>
            <consortium name="The Broad Institute Genomics Platform"/>
            <consortium name="The Broad Institute Genome Sequencing Center for Infectious Disease"/>
            <person name="Wu L."/>
            <person name="Ma J."/>
        </authorList>
    </citation>
    <scope>NUCLEOTIDE SEQUENCE [LARGE SCALE GENOMIC DNA]</scope>
    <source>
        <strain evidence="2">CCUG 56752</strain>
    </source>
</reference>
<dbReference type="RefSeq" id="WP_379658520.1">
    <property type="nucleotide sequence ID" value="NZ_JBHTIV010000013.1"/>
</dbReference>
<name>A0ABW3GRF9_9FLAO</name>
<sequence length="298" mass="35094">MIFICISFSCSKADSDESANNEREMVQKLNIEHVKTNSAVYKKMKKDKSYGKEYVDFSYNFEQTSLFKRHLNTLGLMINPDNSEYIRRFSYSYKKAGEHEKAMKMLNLALETDNDSSTHLKNLDYAAWNYLYFYRDYDNTIKTVNEILELTQNDLSISCHGESCLLLKGQALYRLGKYKQAIDVFESYQQNEIEQGFDPLDNFYIVFYKAICLAELQNHEAAIFNLSQLIERYPSAEVSYQLAKLYYSKSDLENSKNQLHEAEKALASGYTFKEPYFERFDKVFQHQIEDLKRKFDLK</sequence>
<accession>A0ABW3GRF9</accession>
<comment type="caution">
    <text evidence="1">The sequence shown here is derived from an EMBL/GenBank/DDBJ whole genome shotgun (WGS) entry which is preliminary data.</text>
</comment>